<keyword evidence="2" id="KW-1003">Cell membrane</keyword>
<evidence type="ECO:0000259" key="9">
    <source>
        <dbReference type="Pfam" id="PF12704"/>
    </source>
</evidence>
<evidence type="ECO:0000256" key="3">
    <source>
        <dbReference type="ARBA" id="ARBA00022692"/>
    </source>
</evidence>
<evidence type="ECO:0000313" key="10">
    <source>
        <dbReference type="EMBL" id="KZX16298.1"/>
    </source>
</evidence>
<evidence type="ECO:0000313" key="11">
    <source>
        <dbReference type="Proteomes" id="UP000077275"/>
    </source>
</evidence>
<comment type="subcellular location">
    <subcellularLocation>
        <location evidence="1">Cell membrane</location>
        <topology evidence="1">Multi-pass membrane protein</topology>
    </subcellularLocation>
</comment>
<evidence type="ECO:0000256" key="1">
    <source>
        <dbReference type="ARBA" id="ARBA00004651"/>
    </source>
</evidence>
<feature type="domain" description="ABC3 transporter permease C-terminal" evidence="8">
    <location>
        <begin position="251"/>
        <end position="367"/>
    </location>
</feature>
<evidence type="ECO:0000256" key="7">
    <source>
        <dbReference type="SAM" id="Phobius"/>
    </source>
</evidence>
<dbReference type="PANTHER" id="PTHR30572:SF4">
    <property type="entry name" value="ABC TRANSPORTER PERMEASE YTRF"/>
    <property type="match status" value="1"/>
</dbReference>
<sequence>MSFISLIFKNPFRNKSRALLAIIGIGIGIATIVALGSITDGLVASMDESLHAGGSDFSISGKEDTTSGSIFGTGSLDEEWIGKIENVTGVKQAVGVYIGMVSMGDSPFSTLIGINPNDKQFADLTITKGKLFTDNSNEVVLGKLAANEVNKTVGDSITIENEEFDVTGIYETGDTNQDQGAYSSLTTVQRLLEAENNVSMIYVKVDSGADVDEVTKRIDDKYGDNITTITSIADMETIASSLDMVNAASWAISLLAIIIGGIGIINTMIMSVYERTREIGVLKAVGWKSRRILAMILGESIVLTITAGIVGSIIGVIGIELLVSAGILSGLSPVYTISTFAEAFTIAIVVGLIGGFYPAWRASRLPPTEALRYE</sequence>
<dbReference type="EMBL" id="LWMW01000095">
    <property type="protein sequence ID" value="KZX16298.1"/>
    <property type="molecule type" value="Genomic_DNA"/>
</dbReference>
<evidence type="ECO:0000259" key="8">
    <source>
        <dbReference type="Pfam" id="PF02687"/>
    </source>
</evidence>
<dbReference type="GO" id="GO:0005886">
    <property type="term" value="C:plasma membrane"/>
    <property type="evidence" value="ECO:0007669"/>
    <property type="project" value="UniProtKB-SubCell"/>
</dbReference>
<dbReference type="Pfam" id="PF02687">
    <property type="entry name" value="FtsX"/>
    <property type="match status" value="1"/>
</dbReference>
<comment type="caution">
    <text evidence="10">The sequence shown here is derived from an EMBL/GenBank/DDBJ whole genome shotgun (WGS) entry which is preliminary data.</text>
</comment>
<organism evidence="10 11">
    <name type="scientific">Methanobrevibacter cuticularis</name>
    <dbReference type="NCBI Taxonomy" id="47311"/>
    <lineage>
        <taxon>Archaea</taxon>
        <taxon>Methanobacteriati</taxon>
        <taxon>Methanobacteriota</taxon>
        <taxon>Methanomada group</taxon>
        <taxon>Methanobacteria</taxon>
        <taxon>Methanobacteriales</taxon>
        <taxon>Methanobacteriaceae</taxon>
        <taxon>Methanobrevibacter</taxon>
    </lineage>
</organism>
<keyword evidence="4 7" id="KW-1133">Transmembrane helix</keyword>
<keyword evidence="10" id="KW-0547">Nucleotide-binding</keyword>
<feature type="transmembrane region" description="Helical" evidence="7">
    <location>
        <begin position="250"/>
        <end position="273"/>
    </location>
</feature>
<reference evidence="10 11" key="1">
    <citation type="submission" date="2016-04" db="EMBL/GenBank/DDBJ databases">
        <title>Genome sequence of Methanobrevibacter cuticularis DSM 11139.</title>
        <authorList>
            <person name="Poehlein A."/>
            <person name="Seedorf H."/>
            <person name="Daniel R."/>
        </authorList>
    </citation>
    <scope>NUCLEOTIDE SEQUENCE [LARGE SCALE GENOMIC DNA]</scope>
    <source>
        <strain evidence="10 11">DSM 11139</strain>
    </source>
</reference>
<gene>
    <name evidence="10" type="primary">macB_1</name>
    <name evidence="10" type="ORF">MBCUT_09110</name>
</gene>
<dbReference type="AlphaFoldDB" id="A0A166E5D9"/>
<keyword evidence="11" id="KW-1185">Reference proteome</keyword>
<feature type="transmembrane region" description="Helical" evidence="7">
    <location>
        <begin position="293"/>
        <end position="319"/>
    </location>
</feature>
<keyword evidence="10" id="KW-0067">ATP-binding</keyword>
<dbReference type="GO" id="GO:0016787">
    <property type="term" value="F:hydrolase activity"/>
    <property type="evidence" value="ECO:0007669"/>
    <property type="project" value="UniProtKB-KW"/>
</dbReference>
<dbReference type="OrthoDB" id="11469at2157"/>
<protein>
    <submittedName>
        <fullName evidence="10">Macrolide export ATP-binding/permease protein MacB</fullName>
        <ecNumber evidence="10">3.6.3.-</ecNumber>
    </submittedName>
</protein>
<keyword evidence="5 7" id="KW-0472">Membrane</keyword>
<dbReference type="PANTHER" id="PTHR30572">
    <property type="entry name" value="MEMBRANE COMPONENT OF TRANSPORTER-RELATED"/>
    <property type="match status" value="1"/>
</dbReference>
<dbReference type="RefSeq" id="WP_067259432.1">
    <property type="nucleotide sequence ID" value="NZ_LWMW01000095.1"/>
</dbReference>
<dbReference type="STRING" id="47311.MBCUT_09110"/>
<dbReference type="GO" id="GO:0022857">
    <property type="term" value="F:transmembrane transporter activity"/>
    <property type="evidence" value="ECO:0007669"/>
    <property type="project" value="TreeGrafter"/>
</dbReference>
<dbReference type="InterPro" id="IPR025857">
    <property type="entry name" value="MacB_PCD"/>
</dbReference>
<evidence type="ECO:0000256" key="2">
    <source>
        <dbReference type="ARBA" id="ARBA00022475"/>
    </source>
</evidence>
<comment type="similarity">
    <text evidence="6">Belongs to the ABC-4 integral membrane protein family.</text>
</comment>
<dbReference type="Pfam" id="PF12704">
    <property type="entry name" value="MacB_PCD"/>
    <property type="match status" value="1"/>
</dbReference>
<name>A0A166E5D9_9EURY</name>
<keyword evidence="3 7" id="KW-0812">Transmembrane</keyword>
<keyword evidence="10" id="KW-0378">Hydrolase</keyword>
<dbReference type="InterPro" id="IPR050250">
    <property type="entry name" value="Macrolide_Exporter_MacB"/>
</dbReference>
<proteinExistence type="inferred from homology"/>
<dbReference type="EC" id="3.6.3.-" evidence="10"/>
<evidence type="ECO:0000256" key="6">
    <source>
        <dbReference type="ARBA" id="ARBA00038076"/>
    </source>
</evidence>
<feature type="transmembrane region" description="Helical" evidence="7">
    <location>
        <begin position="339"/>
        <end position="360"/>
    </location>
</feature>
<evidence type="ECO:0000256" key="5">
    <source>
        <dbReference type="ARBA" id="ARBA00023136"/>
    </source>
</evidence>
<dbReference type="PATRIC" id="fig|47311.3.peg.1004"/>
<dbReference type="InterPro" id="IPR003838">
    <property type="entry name" value="ABC3_permease_C"/>
</dbReference>
<accession>A0A166E5D9</accession>
<feature type="domain" description="MacB-like periplasmic core" evidence="9">
    <location>
        <begin position="19"/>
        <end position="220"/>
    </location>
</feature>
<dbReference type="Proteomes" id="UP000077275">
    <property type="component" value="Unassembled WGS sequence"/>
</dbReference>
<dbReference type="GO" id="GO:0005524">
    <property type="term" value="F:ATP binding"/>
    <property type="evidence" value="ECO:0007669"/>
    <property type="project" value="UniProtKB-KW"/>
</dbReference>
<evidence type="ECO:0000256" key="4">
    <source>
        <dbReference type="ARBA" id="ARBA00022989"/>
    </source>
</evidence>
<feature type="transmembrane region" description="Helical" evidence="7">
    <location>
        <begin position="18"/>
        <end position="38"/>
    </location>
</feature>